<dbReference type="EMBL" id="KV878339">
    <property type="protein sequence ID" value="OJJ48137.1"/>
    <property type="molecule type" value="Genomic_DNA"/>
</dbReference>
<reference evidence="2" key="1">
    <citation type="journal article" date="2017" name="Genome Biol.">
        <title>Comparative genomics reveals high biological diversity and specific adaptations in the industrially and medically important fungal genus Aspergillus.</title>
        <authorList>
            <person name="de Vries R.P."/>
            <person name="Riley R."/>
            <person name="Wiebenga A."/>
            <person name="Aguilar-Osorio G."/>
            <person name="Amillis S."/>
            <person name="Uchima C.A."/>
            <person name="Anderluh G."/>
            <person name="Asadollahi M."/>
            <person name="Askin M."/>
            <person name="Barry K."/>
            <person name="Battaglia E."/>
            <person name="Bayram O."/>
            <person name="Benocci T."/>
            <person name="Braus-Stromeyer S.A."/>
            <person name="Caldana C."/>
            <person name="Canovas D."/>
            <person name="Cerqueira G.C."/>
            <person name="Chen F."/>
            <person name="Chen W."/>
            <person name="Choi C."/>
            <person name="Clum A."/>
            <person name="Dos Santos R.A."/>
            <person name="Damasio A.R."/>
            <person name="Diallinas G."/>
            <person name="Emri T."/>
            <person name="Fekete E."/>
            <person name="Flipphi M."/>
            <person name="Freyberg S."/>
            <person name="Gallo A."/>
            <person name="Gournas C."/>
            <person name="Habgood R."/>
            <person name="Hainaut M."/>
            <person name="Harispe M.L."/>
            <person name="Henrissat B."/>
            <person name="Hilden K.S."/>
            <person name="Hope R."/>
            <person name="Hossain A."/>
            <person name="Karabika E."/>
            <person name="Karaffa L."/>
            <person name="Karanyi Z."/>
            <person name="Krasevec N."/>
            <person name="Kuo A."/>
            <person name="Kusch H."/>
            <person name="LaButti K."/>
            <person name="Lagendijk E.L."/>
            <person name="Lapidus A."/>
            <person name="Levasseur A."/>
            <person name="Lindquist E."/>
            <person name="Lipzen A."/>
            <person name="Logrieco A.F."/>
            <person name="MacCabe A."/>
            <person name="Maekelae M.R."/>
            <person name="Malavazi I."/>
            <person name="Melin P."/>
            <person name="Meyer V."/>
            <person name="Mielnichuk N."/>
            <person name="Miskei M."/>
            <person name="Molnar A.P."/>
            <person name="Mule G."/>
            <person name="Ngan C.Y."/>
            <person name="Orejas M."/>
            <person name="Orosz E."/>
            <person name="Ouedraogo J.P."/>
            <person name="Overkamp K.M."/>
            <person name="Park H.-S."/>
            <person name="Perrone G."/>
            <person name="Piumi F."/>
            <person name="Punt P.J."/>
            <person name="Ram A.F."/>
            <person name="Ramon A."/>
            <person name="Rauscher S."/>
            <person name="Record E."/>
            <person name="Riano-Pachon D.M."/>
            <person name="Robert V."/>
            <person name="Roehrig J."/>
            <person name="Ruller R."/>
            <person name="Salamov A."/>
            <person name="Salih N.S."/>
            <person name="Samson R.A."/>
            <person name="Sandor E."/>
            <person name="Sanguinetti M."/>
            <person name="Schuetze T."/>
            <person name="Sepcic K."/>
            <person name="Shelest E."/>
            <person name="Sherlock G."/>
            <person name="Sophianopoulou V."/>
            <person name="Squina F.M."/>
            <person name="Sun H."/>
            <person name="Susca A."/>
            <person name="Todd R.B."/>
            <person name="Tsang A."/>
            <person name="Unkles S.E."/>
            <person name="van de Wiele N."/>
            <person name="van Rossen-Uffink D."/>
            <person name="Oliveira J.V."/>
            <person name="Vesth T.C."/>
            <person name="Visser J."/>
            <person name="Yu J.-H."/>
            <person name="Zhou M."/>
            <person name="Andersen M.R."/>
            <person name="Archer D.B."/>
            <person name="Baker S.E."/>
            <person name="Benoit I."/>
            <person name="Brakhage A.A."/>
            <person name="Braus G.H."/>
            <person name="Fischer R."/>
            <person name="Frisvad J.C."/>
            <person name="Goldman G.H."/>
            <person name="Houbraken J."/>
            <person name="Oakley B."/>
            <person name="Pocsi I."/>
            <person name="Scazzocchio C."/>
            <person name="Seiboth B."/>
            <person name="vanKuyk P.A."/>
            <person name="Wortman J."/>
            <person name="Dyer P.S."/>
            <person name="Grigoriev I.V."/>
        </authorList>
    </citation>
    <scope>NUCLEOTIDE SEQUENCE [LARGE SCALE GENOMIC DNA]</scope>
    <source>
        <strain evidence="2">CBS 506.65</strain>
    </source>
</reference>
<dbReference type="Proteomes" id="UP000184188">
    <property type="component" value="Unassembled WGS sequence"/>
</dbReference>
<dbReference type="RefSeq" id="XP_022582647.1">
    <property type="nucleotide sequence ID" value="XM_022724895.1"/>
</dbReference>
<dbReference type="AlphaFoldDB" id="A0A1L9SM62"/>
<proteinExistence type="predicted"/>
<evidence type="ECO:0000313" key="2">
    <source>
        <dbReference type="Proteomes" id="UP000184188"/>
    </source>
</evidence>
<sequence>MTGGGGDSPWWDPAAVWEFVGPAVRLPRKIPIKLQRRDSETSLPTTPLPGHPPRVVNVGSIVAARRVDFLGVCACASQSQLPPPAPQRFPASPSRRRARPFIIFYYYYYYFPPFYFLPARRSAQPYRRNRPSAARATHGTHAYSYFSWPACATCAIPLSTLAAPLGLFGARRHLHAELHARDCLRQQKQLLGQAWAC</sequence>
<dbReference type="GeneID" id="34611360"/>
<dbReference type="VEuPathDB" id="FungiDB:ASPZODRAFT_14288"/>
<evidence type="ECO:0000313" key="1">
    <source>
        <dbReference type="EMBL" id="OJJ48137.1"/>
    </source>
</evidence>
<gene>
    <name evidence="1" type="ORF">ASPZODRAFT_14288</name>
</gene>
<protein>
    <submittedName>
        <fullName evidence="1">Uncharacterized protein</fullName>
    </submittedName>
</protein>
<organism evidence="1 2">
    <name type="scientific">Penicilliopsis zonata CBS 506.65</name>
    <dbReference type="NCBI Taxonomy" id="1073090"/>
    <lineage>
        <taxon>Eukaryota</taxon>
        <taxon>Fungi</taxon>
        <taxon>Dikarya</taxon>
        <taxon>Ascomycota</taxon>
        <taxon>Pezizomycotina</taxon>
        <taxon>Eurotiomycetes</taxon>
        <taxon>Eurotiomycetidae</taxon>
        <taxon>Eurotiales</taxon>
        <taxon>Aspergillaceae</taxon>
        <taxon>Penicilliopsis</taxon>
    </lineage>
</organism>
<accession>A0A1L9SM62</accession>
<keyword evidence="2" id="KW-1185">Reference proteome</keyword>
<name>A0A1L9SM62_9EURO</name>